<dbReference type="GO" id="GO:0043531">
    <property type="term" value="F:ADP binding"/>
    <property type="evidence" value="ECO:0007669"/>
    <property type="project" value="InterPro"/>
</dbReference>
<dbReference type="SUPFAM" id="SSF52540">
    <property type="entry name" value="P-loop containing nucleoside triphosphate hydrolases"/>
    <property type="match status" value="1"/>
</dbReference>
<feature type="transmembrane region" description="Helical" evidence="1">
    <location>
        <begin position="306"/>
        <end position="325"/>
    </location>
</feature>
<dbReference type="EMBL" id="FNVB01000002">
    <property type="protein sequence ID" value="SEF60742.1"/>
    <property type="molecule type" value="Genomic_DNA"/>
</dbReference>
<protein>
    <submittedName>
        <fullName evidence="2">NB-ARC domain-containing protein</fullName>
    </submittedName>
</protein>
<feature type="transmembrane region" description="Helical" evidence="1">
    <location>
        <begin position="386"/>
        <end position="406"/>
    </location>
</feature>
<evidence type="ECO:0000313" key="2">
    <source>
        <dbReference type="EMBL" id="SEF60742.1"/>
    </source>
</evidence>
<reference evidence="4 5" key="1">
    <citation type="submission" date="2016-10" db="EMBL/GenBank/DDBJ databases">
        <authorList>
            <person name="Varghese N."/>
            <person name="Submissions S."/>
        </authorList>
    </citation>
    <scope>NUCLEOTIDE SEQUENCE [LARGE SCALE GENOMIC DNA]</scope>
    <source>
        <strain evidence="5">ATCC 20501</strain>
        <strain evidence="3 4">CGMCC 4.3529</strain>
    </source>
</reference>
<accession>A0A1H5TD12</accession>
<dbReference type="Proteomes" id="UP000236729">
    <property type="component" value="Unassembled WGS sequence"/>
</dbReference>
<evidence type="ECO:0000313" key="4">
    <source>
        <dbReference type="Proteomes" id="UP000199690"/>
    </source>
</evidence>
<dbReference type="AlphaFoldDB" id="A0A1H5TD12"/>
<keyword evidence="4" id="KW-1185">Reference proteome</keyword>
<feature type="transmembrane region" description="Helical" evidence="1">
    <location>
        <begin position="358"/>
        <end position="374"/>
    </location>
</feature>
<dbReference type="PANTHER" id="PTHR47691:SF3">
    <property type="entry name" value="HTH-TYPE TRANSCRIPTIONAL REGULATOR RV0890C-RELATED"/>
    <property type="match status" value="1"/>
</dbReference>
<accession>A0A1I1JGA0</accession>
<organism evidence="2 5">
    <name type="scientific">Saccharopolyspora kobensis</name>
    <dbReference type="NCBI Taxonomy" id="146035"/>
    <lineage>
        <taxon>Bacteria</taxon>
        <taxon>Bacillati</taxon>
        <taxon>Actinomycetota</taxon>
        <taxon>Actinomycetes</taxon>
        <taxon>Pseudonocardiales</taxon>
        <taxon>Pseudonocardiaceae</taxon>
        <taxon>Saccharopolyspora</taxon>
    </lineage>
</organism>
<dbReference type="InterPro" id="IPR027417">
    <property type="entry name" value="P-loop_NTPase"/>
</dbReference>
<dbReference type="Gene3D" id="3.40.50.300">
    <property type="entry name" value="P-loop containing nucleotide triphosphate hydrolases"/>
    <property type="match status" value="1"/>
</dbReference>
<feature type="transmembrane region" description="Helical" evidence="1">
    <location>
        <begin position="490"/>
        <end position="510"/>
    </location>
</feature>
<sequence length="557" mass="57731">MVEESGTRNEQSGTVNGPVAQVGAVHGGIHFNTQAGERLAPGQLPPDIATFAGQADELAALHAMVGDSARVAVISGAPGVGKTALAVHWANQAAQDFPDGQLYVNLRGSDAGDWPVSPTEVLRSFLEAMGETRIPADVAGRYRTLLAKKRVLVVLDDARDLAQVRPLLPGGTTAFVVVTSRNQLTGLIADGARSLPLDALGAAESRELLARALGEEQLAGEPRAVDEVIALCAGSPQALSTVAAHAAGTPIAVLARELGEVLAPPGVGSWSERMASVLDWSARRSATPPAWKDRVAGLGWLGNRNALYAAAVAASVTTVITYTDVIAASSFFGLGYLLIRFALLLVGLVWLERDGARGATGAGLVVGTAVFFAVDSLTSLHGAATVWAWLYFFAVIAFTAALASRLAPLRRVFRRRRLVRPSGRPLAYVVLGAVAVQFVLLFAGLPLEYGSTTVIAGLGALGALLPVVSIGGLCAAVALTEVSDREERSLAGAVVVAYHGPEVLLILSSLLLGTQFTYLGGGYWATGVEFAAWTVFAVAQAVLAAASAGATLALLRR</sequence>
<proteinExistence type="predicted"/>
<feature type="transmembrane region" description="Helical" evidence="1">
    <location>
        <begin position="331"/>
        <end position="351"/>
    </location>
</feature>
<evidence type="ECO:0000313" key="3">
    <source>
        <dbReference type="EMBL" id="SFC47567.1"/>
    </source>
</evidence>
<feature type="transmembrane region" description="Helical" evidence="1">
    <location>
        <begin position="453"/>
        <end position="478"/>
    </location>
</feature>
<dbReference type="PRINTS" id="PR00364">
    <property type="entry name" value="DISEASERSIST"/>
</dbReference>
<dbReference type="EMBL" id="FOME01000001">
    <property type="protein sequence ID" value="SFC47567.1"/>
    <property type="molecule type" value="Genomic_DNA"/>
</dbReference>
<dbReference type="PANTHER" id="PTHR47691">
    <property type="entry name" value="REGULATOR-RELATED"/>
    <property type="match status" value="1"/>
</dbReference>
<keyword evidence="1" id="KW-1133">Transmembrane helix</keyword>
<gene>
    <name evidence="2" type="ORF">SAMN02982929_00194</name>
    <name evidence="3" type="ORF">SAMN05216506_101838</name>
</gene>
<reference evidence="2" key="2">
    <citation type="submission" date="2016-10" db="EMBL/GenBank/DDBJ databases">
        <authorList>
            <person name="de Groot N.N."/>
        </authorList>
    </citation>
    <scope>NUCLEOTIDE SEQUENCE [LARGE SCALE GENOMIC DNA]</scope>
    <source>
        <strain evidence="2">ATCC 20501</strain>
    </source>
</reference>
<feature type="transmembrane region" description="Helical" evidence="1">
    <location>
        <begin position="530"/>
        <end position="555"/>
    </location>
</feature>
<name>A0A1H5TD12_9PSEU</name>
<dbReference type="Proteomes" id="UP000199690">
    <property type="component" value="Unassembled WGS sequence"/>
</dbReference>
<evidence type="ECO:0000313" key="5">
    <source>
        <dbReference type="Proteomes" id="UP000236729"/>
    </source>
</evidence>
<keyword evidence="1" id="KW-0472">Membrane</keyword>
<evidence type="ECO:0000256" key="1">
    <source>
        <dbReference type="SAM" id="Phobius"/>
    </source>
</evidence>
<feature type="transmembrane region" description="Helical" evidence="1">
    <location>
        <begin position="426"/>
        <end position="447"/>
    </location>
</feature>
<keyword evidence="1" id="KW-0812">Transmembrane</keyword>